<keyword evidence="8" id="KW-1185">Reference proteome</keyword>
<comment type="subcellular location">
    <subcellularLocation>
        <location evidence="1">Peroxisome</location>
    </subcellularLocation>
</comment>
<dbReference type="AlphaFoldDB" id="A0A6A5KRU3"/>
<keyword evidence="5" id="KW-0812">Transmembrane</keyword>
<dbReference type="EMBL" id="ML975254">
    <property type="protein sequence ID" value="KAF1838219.1"/>
    <property type="molecule type" value="Genomic_DNA"/>
</dbReference>
<evidence type="ECO:0000256" key="5">
    <source>
        <dbReference type="SAM" id="Phobius"/>
    </source>
</evidence>
<feature type="transmembrane region" description="Helical" evidence="5">
    <location>
        <begin position="12"/>
        <end position="31"/>
    </location>
</feature>
<dbReference type="SUPFAM" id="SSF53474">
    <property type="entry name" value="alpha/beta-Hydrolases"/>
    <property type="match status" value="1"/>
</dbReference>
<dbReference type="OrthoDB" id="446723at2759"/>
<dbReference type="PANTHER" id="PTHR12277">
    <property type="entry name" value="ALPHA/BETA HYDROLASE DOMAIN-CONTAINING PROTEIN"/>
    <property type="match status" value="1"/>
</dbReference>
<dbReference type="PANTHER" id="PTHR12277:SF81">
    <property type="entry name" value="PROTEIN ABHD13"/>
    <property type="match status" value="1"/>
</dbReference>
<evidence type="ECO:0000256" key="1">
    <source>
        <dbReference type="ARBA" id="ARBA00004275"/>
    </source>
</evidence>
<proteinExistence type="inferred from homology"/>
<sequence>MPSVSAILKPLLGTLAGVLGVYVAFIGLLTVPKLQDHIIFLHWVALTWGQDVNTPEQWGFLRNQVSPFHLKTPDGETLHAWHVLPLEIYRQHQAELRAEPIGLCSDIQERLSFKLLKDDPTAQLVIYLHGAAGTLGSGWRPQSYRALSATSTNVHVLIIDYRGFGSSTGWPSEAGLLTDALTLTKFAMEIAGIPPERIVLFAQSIGTAVALSLTHHLATQSPPTLFAGTVLVAPFADVESLTRTYKVAGTVPLLSPLTIFPPLLALLNRFIMTKFPSNEKLASLILHLDTADIDHRPHRYDITLIHAEDDYDIPWIHSDILFWHAVNATLESPSSMTFEELEKTKAKQKTPLGAGGWEMEWKGKGGVIREQIVKHGLHDRIMSYPVVSLAVSRAFHSQDTKLLL</sequence>
<dbReference type="Gene3D" id="3.40.50.1820">
    <property type="entry name" value="alpha/beta hydrolase"/>
    <property type="match status" value="1"/>
</dbReference>
<evidence type="ECO:0000256" key="4">
    <source>
        <dbReference type="ARBA" id="ARBA00023140"/>
    </source>
</evidence>
<dbReference type="GO" id="GO:0016787">
    <property type="term" value="F:hydrolase activity"/>
    <property type="evidence" value="ECO:0007669"/>
    <property type="project" value="UniProtKB-KW"/>
</dbReference>
<feature type="domain" description="AB hydrolase-1" evidence="6">
    <location>
        <begin position="125"/>
        <end position="321"/>
    </location>
</feature>
<name>A0A6A5KRU3_9PLEO</name>
<keyword evidence="5" id="KW-0472">Membrane</keyword>
<keyword evidence="3" id="KW-0843">Virulence</keyword>
<keyword evidence="4" id="KW-0576">Peroxisome</keyword>
<keyword evidence="7" id="KW-0378">Hydrolase</keyword>
<evidence type="ECO:0000313" key="8">
    <source>
        <dbReference type="Proteomes" id="UP000800040"/>
    </source>
</evidence>
<dbReference type="Pfam" id="PF12697">
    <property type="entry name" value="Abhydrolase_6"/>
    <property type="match status" value="1"/>
</dbReference>
<dbReference type="GO" id="GO:0005777">
    <property type="term" value="C:peroxisome"/>
    <property type="evidence" value="ECO:0007669"/>
    <property type="project" value="UniProtKB-SubCell"/>
</dbReference>
<evidence type="ECO:0000259" key="6">
    <source>
        <dbReference type="Pfam" id="PF12697"/>
    </source>
</evidence>
<gene>
    <name evidence="7" type="ORF">BDW02DRAFT_565256</name>
</gene>
<reference evidence="7" key="1">
    <citation type="submission" date="2020-01" db="EMBL/GenBank/DDBJ databases">
        <authorList>
            <consortium name="DOE Joint Genome Institute"/>
            <person name="Haridas S."/>
            <person name="Albert R."/>
            <person name="Binder M."/>
            <person name="Bloem J."/>
            <person name="Labutti K."/>
            <person name="Salamov A."/>
            <person name="Andreopoulos B."/>
            <person name="Baker S.E."/>
            <person name="Barry K."/>
            <person name="Bills G."/>
            <person name="Bluhm B.H."/>
            <person name="Cannon C."/>
            <person name="Castanera R."/>
            <person name="Culley D.E."/>
            <person name="Daum C."/>
            <person name="Ezra D."/>
            <person name="Gonzalez J.B."/>
            <person name="Henrissat B."/>
            <person name="Kuo A."/>
            <person name="Liang C."/>
            <person name="Lipzen A."/>
            <person name="Lutzoni F."/>
            <person name="Magnuson J."/>
            <person name="Mondo S."/>
            <person name="Nolan M."/>
            <person name="Ohm R."/>
            <person name="Pangilinan J."/>
            <person name="Park H.-J."/>
            <person name="Ramirez L."/>
            <person name="Alfaro M."/>
            <person name="Sun H."/>
            <person name="Tritt A."/>
            <person name="Yoshinaga Y."/>
            <person name="Zwiers L.-H."/>
            <person name="Turgeon B.G."/>
            <person name="Goodwin S.B."/>
            <person name="Spatafora J.W."/>
            <person name="Crous P.W."/>
            <person name="Grigoriev I.V."/>
        </authorList>
    </citation>
    <scope>NUCLEOTIDE SEQUENCE</scope>
    <source>
        <strain evidence="7">P77</strain>
    </source>
</reference>
<comment type="similarity">
    <text evidence="2">Belongs to the AB hydrolase superfamily. AKT2 hydrolase family.</text>
</comment>
<protein>
    <submittedName>
        <fullName evidence="7">Alpha/beta-hydrolase</fullName>
    </submittedName>
</protein>
<dbReference type="InterPro" id="IPR029058">
    <property type="entry name" value="AB_hydrolase_fold"/>
</dbReference>
<dbReference type="InterPro" id="IPR000073">
    <property type="entry name" value="AB_hydrolase_1"/>
</dbReference>
<keyword evidence="5" id="KW-1133">Transmembrane helix</keyword>
<evidence type="ECO:0000313" key="7">
    <source>
        <dbReference type="EMBL" id="KAF1838219.1"/>
    </source>
</evidence>
<accession>A0A6A5KRU3</accession>
<evidence type="ECO:0000256" key="3">
    <source>
        <dbReference type="ARBA" id="ARBA00023026"/>
    </source>
</evidence>
<dbReference type="Proteomes" id="UP000800040">
    <property type="component" value="Unassembled WGS sequence"/>
</dbReference>
<evidence type="ECO:0000256" key="2">
    <source>
        <dbReference type="ARBA" id="ARBA00005668"/>
    </source>
</evidence>
<organism evidence="7 8">
    <name type="scientific">Decorospora gaudefroyi</name>
    <dbReference type="NCBI Taxonomy" id="184978"/>
    <lineage>
        <taxon>Eukaryota</taxon>
        <taxon>Fungi</taxon>
        <taxon>Dikarya</taxon>
        <taxon>Ascomycota</taxon>
        <taxon>Pezizomycotina</taxon>
        <taxon>Dothideomycetes</taxon>
        <taxon>Pleosporomycetidae</taxon>
        <taxon>Pleosporales</taxon>
        <taxon>Pleosporineae</taxon>
        <taxon>Pleosporaceae</taxon>
        <taxon>Decorospora</taxon>
    </lineage>
</organism>